<protein>
    <recommendedName>
        <fullName evidence="1">MATH domain-containing protein</fullName>
    </recommendedName>
</protein>
<dbReference type="InterPro" id="IPR000210">
    <property type="entry name" value="BTB/POZ_dom"/>
</dbReference>
<dbReference type="SUPFAM" id="SSF49599">
    <property type="entry name" value="TRAF domain-like"/>
    <property type="match status" value="1"/>
</dbReference>
<accession>A0A9P1N379</accession>
<dbReference type="PROSITE" id="PS50144">
    <property type="entry name" value="MATH"/>
    <property type="match status" value="1"/>
</dbReference>
<dbReference type="Pfam" id="PF00651">
    <property type="entry name" value="BTB"/>
    <property type="match status" value="1"/>
</dbReference>
<evidence type="ECO:0000313" key="3">
    <source>
        <dbReference type="Proteomes" id="UP001152747"/>
    </source>
</evidence>
<dbReference type="CDD" id="cd00121">
    <property type="entry name" value="MATH"/>
    <property type="match status" value="1"/>
</dbReference>
<organism evidence="2 3">
    <name type="scientific">Caenorhabditis angaria</name>
    <dbReference type="NCBI Taxonomy" id="860376"/>
    <lineage>
        <taxon>Eukaryota</taxon>
        <taxon>Metazoa</taxon>
        <taxon>Ecdysozoa</taxon>
        <taxon>Nematoda</taxon>
        <taxon>Chromadorea</taxon>
        <taxon>Rhabditida</taxon>
        <taxon>Rhabditina</taxon>
        <taxon>Rhabditomorpha</taxon>
        <taxon>Rhabditoidea</taxon>
        <taxon>Rhabditidae</taxon>
        <taxon>Peloderinae</taxon>
        <taxon>Caenorhabditis</taxon>
    </lineage>
</organism>
<dbReference type="EMBL" id="CANHGI010000004">
    <property type="protein sequence ID" value="CAI5449710.1"/>
    <property type="molecule type" value="Genomic_DNA"/>
</dbReference>
<keyword evidence="3" id="KW-1185">Reference proteome</keyword>
<gene>
    <name evidence="2" type="ORF">CAMP_LOCUS12347</name>
</gene>
<reference evidence="2" key="1">
    <citation type="submission" date="2022-11" db="EMBL/GenBank/DDBJ databases">
        <authorList>
            <person name="Kikuchi T."/>
        </authorList>
    </citation>
    <scope>NUCLEOTIDE SEQUENCE</scope>
    <source>
        <strain evidence="2">PS1010</strain>
    </source>
</reference>
<evidence type="ECO:0000313" key="2">
    <source>
        <dbReference type="EMBL" id="CAI5449710.1"/>
    </source>
</evidence>
<dbReference type="PANTHER" id="PTHR47022">
    <property type="entry name" value="BTB AND MATH DOMAIN-CONTAINING PROTEIN 36-RELATED"/>
    <property type="match status" value="1"/>
</dbReference>
<sequence>MNPFVSEDYELKHSFNEITNLRDKLAILSDGLVTENMTWNIAIGAHYNQENEKFLAVYFCLTKLQPIIQNFVCEVNAKFEVWKNDQIIRTHEPLFNICFQNVENKWGFPKFAKWQHLMDNWILDGKLTIGVKFSYKFYNFDFNRNVFQSYPVKFGDGRRVFINKQFFAMFSQHLMEEFKNSPKFFEIEDEAEATNINDFCLLYAAIHPNPIQITGETFVKLLDLSKRFEVENLFEKCVKDGVTSTMIPMIEKFRGAELIEPDNRLMKGCLELFKTPHDIKIFALNPDFEKLQDKTRLAILMALVKIIP</sequence>
<evidence type="ECO:0000259" key="1">
    <source>
        <dbReference type="PROSITE" id="PS50144"/>
    </source>
</evidence>
<dbReference type="PANTHER" id="PTHR47022:SF1">
    <property type="entry name" value="BTB AND MATH DOMAIN-CONTAINING PROTEIN 36-RELATED"/>
    <property type="match status" value="1"/>
</dbReference>
<name>A0A9P1N379_9PELO</name>
<dbReference type="InterPro" id="IPR008974">
    <property type="entry name" value="TRAF-like"/>
</dbReference>
<proteinExistence type="predicted"/>
<comment type="caution">
    <text evidence="2">The sequence shown here is derived from an EMBL/GenBank/DDBJ whole genome shotgun (WGS) entry which is preliminary data.</text>
</comment>
<dbReference type="AlphaFoldDB" id="A0A9P1N379"/>
<dbReference type="InterPro" id="IPR002083">
    <property type="entry name" value="MATH/TRAF_dom"/>
</dbReference>
<dbReference type="Pfam" id="PF22486">
    <property type="entry name" value="MATH_2"/>
    <property type="match status" value="1"/>
</dbReference>
<feature type="domain" description="MATH" evidence="1">
    <location>
        <begin position="8"/>
        <end position="133"/>
    </location>
</feature>
<dbReference type="Proteomes" id="UP001152747">
    <property type="component" value="Unassembled WGS sequence"/>
</dbReference>
<dbReference type="Gene3D" id="2.60.210.10">
    <property type="entry name" value="Apoptosis, Tumor Necrosis Factor Receptor Associated Protein 2, Chain A"/>
    <property type="match status" value="1"/>
</dbReference>